<accession>A0A1H9P9B4</accession>
<gene>
    <name evidence="1" type="ORF">SAMN04487840_10442</name>
</gene>
<dbReference type="EMBL" id="FOGM01000004">
    <property type="protein sequence ID" value="SER44505.1"/>
    <property type="molecule type" value="Genomic_DNA"/>
</dbReference>
<name>A0A1H9P9B4_9STRE</name>
<reference evidence="1 2" key="1">
    <citation type="submission" date="2016-10" db="EMBL/GenBank/DDBJ databases">
        <authorList>
            <person name="de Groot N.N."/>
        </authorList>
    </citation>
    <scope>NUCLEOTIDE SEQUENCE [LARGE SCALE GENOMIC DNA]</scope>
    <source>
        <strain evidence="1 2">VTM2R47</strain>
    </source>
</reference>
<protein>
    <submittedName>
        <fullName evidence="1">Uncharacterized protein</fullName>
    </submittedName>
</protein>
<evidence type="ECO:0000313" key="1">
    <source>
        <dbReference type="EMBL" id="SER44505.1"/>
    </source>
</evidence>
<organism evidence="1 2">
    <name type="scientific">Streptococcus gallolyticus</name>
    <dbReference type="NCBI Taxonomy" id="315405"/>
    <lineage>
        <taxon>Bacteria</taxon>
        <taxon>Bacillati</taxon>
        <taxon>Bacillota</taxon>
        <taxon>Bacilli</taxon>
        <taxon>Lactobacillales</taxon>
        <taxon>Streptococcaceae</taxon>
        <taxon>Streptococcus</taxon>
    </lineage>
</organism>
<dbReference type="Proteomes" id="UP000182712">
    <property type="component" value="Unassembled WGS sequence"/>
</dbReference>
<sequence>MVNTKNDYYKKEYERIVNRFIWNISIYGSMADCYDACYQEAVDEIEKLYQKAYGSEDITSGLRYWALSTIKRYYLTNKKNVSGWVS</sequence>
<evidence type="ECO:0000313" key="2">
    <source>
        <dbReference type="Proteomes" id="UP000182712"/>
    </source>
</evidence>
<dbReference type="RefSeq" id="WP_074627369.1">
    <property type="nucleotide sequence ID" value="NZ_FOGM01000004.1"/>
</dbReference>
<dbReference type="AlphaFoldDB" id="A0A1H9P9B4"/>
<proteinExistence type="predicted"/>